<evidence type="ECO:0008006" key="3">
    <source>
        <dbReference type="Google" id="ProtNLM"/>
    </source>
</evidence>
<reference evidence="1" key="1">
    <citation type="submission" date="2023-10" db="EMBL/GenBank/DDBJ databases">
        <title>Genome sequence of Blautia coccoides DSM 935.</title>
        <authorList>
            <person name="Boeer T."/>
            <person name="Bengelsdorf F.R."/>
            <person name="Daniel R."/>
            <person name="Poehlein A."/>
        </authorList>
    </citation>
    <scope>NUCLEOTIDE SEQUENCE [LARGE SCALE GENOMIC DNA]</scope>
    <source>
        <strain evidence="1">DSM 935</strain>
    </source>
</reference>
<evidence type="ECO:0000313" key="1">
    <source>
        <dbReference type="EMBL" id="WPX71984.1"/>
    </source>
</evidence>
<protein>
    <recommendedName>
        <fullName evidence="3">Alternate signal-mediated exported protein</fullName>
    </recommendedName>
</protein>
<dbReference type="EMBL" id="CP136422">
    <property type="protein sequence ID" value="WPX71984.1"/>
    <property type="molecule type" value="Genomic_DNA"/>
</dbReference>
<sequence>MNKKKARSGILGISALLFLTVLLAGGTYGWLKQEAEVNNELASHTTEVTIEEKETEFQVESNTTQDKHAALKNSGSSAVLLRIACAETWEAKGEGGSVYLLSNQVGGIDVAEKNWTDLGVENDELWFEGKDGWFYFKKILLPGETTGDILESVTFPSFTGDYEIYGGAEYHLVFRAEVVQASTTAGTLNAAEVNADAARTVFGMTVSVDPGGSGVTWSSAAPRNSGEGNSR</sequence>
<evidence type="ECO:0000313" key="2">
    <source>
        <dbReference type="Proteomes" id="UP001325248"/>
    </source>
</evidence>
<keyword evidence="2" id="KW-1185">Reference proteome</keyword>
<organism evidence="1 2">
    <name type="scientific">Blautia producta</name>
    <dbReference type="NCBI Taxonomy" id="33035"/>
    <lineage>
        <taxon>Bacteria</taxon>
        <taxon>Bacillati</taxon>
        <taxon>Bacillota</taxon>
        <taxon>Clostridia</taxon>
        <taxon>Lachnospirales</taxon>
        <taxon>Lachnospiraceae</taxon>
        <taxon>Blautia</taxon>
    </lineage>
</organism>
<name>A0ABZ0U797_9FIRM</name>
<dbReference type="Proteomes" id="UP001325248">
    <property type="component" value="Chromosome"/>
</dbReference>
<gene>
    <name evidence="1" type="ORF">BLCOC_03080</name>
</gene>
<accession>A0ABZ0U797</accession>
<proteinExistence type="predicted"/>